<keyword evidence="2" id="KW-1185">Reference proteome</keyword>
<sequence length="111" mass="11939">MERDELVRLLSTDGLALLDSLPPYSSKADVVKTVADLRKQGHDPGLVAAVLSQSRLRSKARAKFGEFADRMLFTEPGLEQATRLRVAALHAGRFARAGLRHVADLGCGIGG</sequence>
<organism evidence="1 2">
    <name type="scientific">Agromyces binzhouensis</name>
    <dbReference type="NCBI Taxonomy" id="1817495"/>
    <lineage>
        <taxon>Bacteria</taxon>
        <taxon>Bacillati</taxon>
        <taxon>Actinomycetota</taxon>
        <taxon>Actinomycetes</taxon>
        <taxon>Micrococcales</taxon>
        <taxon>Microbacteriaceae</taxon>
        <taxon>Agromyces</taxon>
    </lineage>
</organism>
<proteinExistence type="predicted"/>
<keyword evidence="1" id="KW-0808">Transferase</keyword>
<dbReference type="GO" id="GO:0008168">
    <property type="term" value="F:methyltransferase activity"/>
    <property type="evidence" value="ECO:0007669"/>
    <property type="project" value="UniProtKB-KW"/>
</dbReference>
<reference evidence="1 2" key="1">
    <citation type="submission" date="2019-01" db="EMBL/GenBank/DDBJ databases">
        <authorList>
            <person name="Li J."/>
        </authorList>
    </citation>
    <scope>NUCLEOTIDE SEQUENCE [LARGE SCALE GENOMIC DNA]</scope>
    <source>
        <strain evidence="1 2">CGMCC 4.7180</strain>
    </source>
</reference>
<name>A0A4Q2JTJ7_9MICO</name>
<dbReference type="Proteomes" id="UP000292881">
    <property type="component" value="Unassembled WGS sequence"/>
</dbReference>
<gene>
    <name evidence="1" type="ORF">ESO86_03855</name>
</gene>
<protein>
    <submittedName>
        <fullName evidence="1">SAM-dependent methyltransferase</fullName>
    </submittedName>
</protein>
<keyword evidence="1" id="KW-0489">Methyltransferase</keyword>
<dbReference type="EMBL" id="SDPL01000037">
    <property type="protein sequence ID" value="RXZ50059.1"/>
    <property type="molecule type" value="Genomic_DNA"/>
</dbReference>
<dbReference type="GO" id="GO:0032259">
    <property type="term" value="P:methylation"/>
    <property type="evidence" value="ECO:0007669"/>
    <property type="project" value="UniProtKB-KW"/>
</dbReference>
<evidence type="ECO:0000313" key="2">
    <source>
        <dbReference type="Proteomes" id="UP000292881"/>
    </source>
</evidence>
<comment type="caution">
    <text evidence="1">The sequence shown here is derived from an EMBL/GenBank/DDBJ whole genome shotgun (WGS) entry which is preliminary data.</text>
</comment>
<evidence type="ECO:0000313" key="1">
    <source>
        <dbReference type="EMBL" id="RXZ50059.1"/>
    </source>
</evidence>
<accession>A0A4Q2JTJ7</accession>
<feature type="non-terminal residue" evidence="1">
    <location>
        <position position="111"/>
    </location>
</feature>
<dbReference type="AlphaFoldDB" id="A0A4Q2JTJ7"/>